<dbReference type="GO" id="GO:0005886">
    <property type="term" value="C:plasma membrane"/>
    <property type="evidence" value="ECO:0007669"/>
    <property type="project" value="UniProtKB-SubCell"/>
</dbReference>
<sequence length="290" mass="31717">MIKRCCAIFVSAMLLFGCALAEVPHHSPEDYPRVDGSTATLPLSYALMQQVCGVSGEEAKIAITHTKTTQSFYALADGAADLLLVYAPEASALEYAKDQGVELLMQPITRDALVFLVNADNPVTSLSQEEAVGIYAGEITNWSEVGGEDRPIVAYQRVEDSGSQVMMRAQVMKDVEMMDAPTELRPSEMGELIDCVASYKNTANAIGYSVYYYAHNMYAQDGVRLLAIDGVSPSNETIASGEYPYCQDVYAVIRADEPEDSPARILFNYLQTEEGRDLIEAAGYVRLAEE</sequence>
<dbReference type="InterPro" id="IPR050811">
    <property type="entry name" value="Phosphate_ABC_transporter"/>
</dbReference>
<dbReference type="Proteomes" id="UP000824140">
    <property type="component" value="Unassembled WGS sequence"/>
</dbReference>
<evidence type="ECO:0000256" key="3">
    <source>
        <dbReference type="ARBA" id="ARBA00008725"/>
    </source>
</evidence>
<evidence type="ECO:0000256" key="2">
    <source>
        <dbReference type="ARBA" id="ARBA00004193"/>
    </source>
</evidence>
<reference evidence="11" key="1">
    <citation type="submission" date="2020-10" db="EMBL/GenBank/DDBJ databases">
        <authorList>
            <person name="Gilroy R."/>
        </authorList>
    </citation>
    <scope>NUCLEOTIDE SEQUENCE</scope>
    <source>
        <strain evidence="11">13766</strain>
    </source>
</reference>
<feature type="domain" description="PBP" evidence="10">
    <location>
        <begin position="32"/>
        <end position="257"/>
    </location>
</feature>
<protein>
    <submittedName>
        <fullName evidence="11">Substrate-binding domain-containing protein</fullName>
    </submittedName>
</protein>
<comment type="subcellular location">
    <subcellularLocation>
        <location evidence="2">Cell membrane</location>
        <topology evidence="2">Lipid-anchor</topology>
    </subcellularLocation>
</comment>
<organism evidence="11 12">
    <name type="scientific">Candidatus Alectryocaccomicrobium excrementavium</name>
    <dbReference type="NCBI Taxonomy" id="2840668"/>
    <lineage>
        <taxon>Bacteria</taxon>
        <taxon>Bacillati</taxon>
        <taxon>Bacillota</taxon>
        <taxon>Clostridia</taxon>
        <taxon>Candidatus Alectryocaccomicrobium</taxon>
    </lineage>
</organism>
<evidence type="ECO:0000259" key="10">
    <source>
        <dbReference type="Pfam" id="PF12849"/>
    </source>
</evidence>
<reference evidence="11" key="2">
    <citation type="journal article" date="2021" name="PeerJ">
        <title>Extensive microbial diversity within the chicken gut microbiome revealed by metagenomics and culture.</title>
        <authorList>
            <person name="Gilroy R."/>
            <person name="Ravi A."/>
            <person name="Getino M."/>
            <person name="Pursley I."/>
            <person name="Horton D.L."/>
            <person name="Alikhan N.F."/>
            <person name="Baker D."/>
            <person name="Gharbi K."/>
            <person name="Hall N."/>
            <person name="Watson M."/>
            <person name="Adriaenssens E.M."/>
            <person name="Foster-Nyarko E."/>
            <person name="Jarju S."/>
            <person name="Secka A."/>
            <person name="Antonio M."/>
            <person name="Oren A."/>
            <person name="Chaudhuri R.R."/>
            <person name="La Ragione R."/>
            <person name="Hildebrand F."/>
            <person name="Pallen M.J."/>
        </authorList>
    </citation>
    <scope>NUCLEOTIDE SEQUENCE</scope>
    <source>
        <strain evidence="11">13766</strain>
    </source>
</reference>
<accession>A0A9D1FZN5</accession>
<comment type="similarity">
    <text evidence="3">Belongs to the PstS family.</text>
</comment>
<dbReference type="PANTHER" id="PTHR30570">
    <property type="entry name" value="PERIPLASMIC PHOSPHATE BINDING COMPONENT OF PHOSPHATE ABC TRANSPORTER"/>
    <property type="match status" value="1"/>
</dbReference>
<keyword evidence="7" id="KW-0564">Palmitate</keyword>
<comment type="function">
    <text evidence="1">Part of the ABC transporter complex PstSACB involved in phosphate import.</text>
</comment>
<feature type="chain" id="PRO_5039132187" evidence="9">
    <location>
        <begin position="22"/>
        <end position="290"/>
    </location>
</feature>
<dbReference type="Gene3D" id="3.40.190.10">
    <property type="entry name" value="Periplasmic binding protein-like II"/>
    <property type="match status" value="2"/>
</dbReference>
<dbReference type="AlphaFoldDB" id="A0A9D1FZN5"/>
<dbReference type="GO" id="GO:0006817">
    <property type="term" value="P:phosphate ion transport"/>
    <property type="evidence" value="ECO:0007669"/>
    <property type="project" value="UniProtKB-KW"/>
</dbReference>
<dbReference type="EMBL" id="DVJN01000121">
    <property type="protein sequence ID" value="HIS92583.1"/>
    <property type="molecule type" value="Genomic_DNA"/>
</dbReference>
<evidence type="ECO:0000313" key="11">
    <source>
        <dbReference type="EMBL" id="HIS92583.1"/>
    </source>
</evidence>
<dbReference type="InterPro" id="IPR024370">
    <property type="entry name" value="PBP_domain"/>
</dbReference>
<keyword evidence="6 9" id="KW-0732">Signal</keyword>
<evidence type="ECO:0000256" key="7">
    <source>
        <dbReference type="ARBA" id="ARBA00023139"/>
    </source>
</evidence>
<proteinExistence type="inferred from homology"/>
<comment type="subunit">
    <text evidence="4">The complex is composed of two ATP-binding proteins (PstB), two transmembrane proteins (PstC and PstA) and a solute-binding protein (PstS).</text>
</comment>
<feature type="signal peptide" evidence="9">
    <location>
        <begin position="1"/>
        <end position="21"/>
    </location>
</feature>
<dbReference type="PANTHER" id="PTHR30570:SF1">
    <property type="entry name" value="PHOSPHATE-BINDING PROTEIN PSTS"/>
    <property type="match status" value="1"/>
</dbReference>
<evidence type="ECO:0000256" key="9">
    <source>
        <dbReference type="SAM" id="SignalP"/>
    </source>
</evidence>
<evidence type="ECO:0000313" key="12">
    <source>
        <dbReference type="Proteomes" id="UP000824140"/>
    </source>
</evidence>
<keyword evidence="8" id="KW-0449">Lipoprotein</keyword>
<keyword evidence="5" id="KW-0592">Phosphate transport</keyword>
<dbReference type="SUPFAM" id="SSF53850">
    <property type="entry name" value="Periplasmic binding protein-like II"/>
    <property type="match status" value="1"/>
</dbReference>
<evidence type="ECO:0000256" key="5">
    <source>
        <dbReference type="ARBA" id="ARBA00022592"/>
    </source>
</evidence>
<evidence type="ECO:0000256" key="4">
    <source>
        <dbReference type="ARBA" id="ARBA00011529"/>
    </source>
</evidence>
<dbReference type="PROSITE" id="PS51257">
    <property type="entry name" value="PROKAR_LIPOPROTEIN"/>
    <property type="match status" value="1"/>
</dbReference>
<name>A0A9D1FZN5_9FIRM</name>
<dbReference type="Pfam" id="PF12849">
    <property type="entry name" value="PBP_like_2"/>
    <property type="match status" value="1"/>
</dbReference>
<comment type="caution">
    <text evidence="11">The sequence shown here is derived from an EMBL/GenBank/DDBJ whole genome shotgun (WGS) entry which is preliminary data.</text>
</comment>
<evidence type="ECO:0000256" key="8">
    <source>
        <dbReference type="ARBA" id="ARBA00023288"/>
    </source>
</evidence>
<evidence type="ECO:0000256" key="1">
    <source>
        <dbReference type="ARBA" id="ARBA00002841"/>
    </source>
</evidence>
<evidence type="ECO:0000256" key="6">
    <source>
        <dbReference type="ARBA" id="ARBA00022729"/>
    </source>
</evidence>
<gene>
    <name evidence="11" type="ORF">IAA84_06145</name>
</gene>
<keyword evidence="5" id="KW-0813">Transport</keyword>